<reference evidence="2" key="1">
    <citation type="submission" date="2016-06" db="UniProtKB">
        <authorList>
            <consortium name="WormBaseParasite"/>
        </authorList>
    </citation>
    <scope>IDENTIFICATION</scope>
</reference>
<protein>
    <submittedName>
        <fullName evidence="2">Gloverin</fullName>
    </submittedName>
</protein>
<dbReference type="AlphaFoldDB" id="A0A183VDK9"/>
<sequence length="209" mass="22434">LLHLCKLFTILDKRWAEQGNVWGGLGAAVGGAAGVFDRGELGHVFGDRDHNGYTFGNRGAADGFSEFARHAADGHIEGALEAGEQSTSDVEGAKKYSYFTQGSGPDGFYSKGYFGSNGYDHEDSKVAAIKDANGGAYRKGFETAGADTGLARSAWDKHSVGKQRHGLAFDHGAWGQGASEYGKAGRGDTWKGIRGDYLYDHQKSHHRRD</sequence>
<dbReference type="WBParaSite" id="TCNE_0001883301-mRNA-1">
    <property type="protein sequence ID" value="TCNE_0001883301-mRNA-1"/>
    <property type="gene ID" value="TCNE_0001883301"/>
</dbReference>
<organism evidence="1 2">
    <name type="scientific">Toxocara canis</name>
    <name type="common">Canine roundworm</name>
    <dbReference type="NCBI Taxonomy" id="6265"/>
    <lineage>
        <taxon>Eukaryota</taxon>
        <taxon>Metazoa</taxon>
        <taxon>Ecdysozoa</taxon>
        <taxon>Nematoda</taxon>
        <taxon>Chromadorea</taxon>
        <taxon>Rhabditida</taxon>
        <taxon>Spirurina</taxon>
        <taxon>Ascaridomorpha</taxon>
        <taxon>Ascaridoidea</taxon>
        <taxon>Toxocaridae</taxon>
        <taxon>Toxocara</taxon>
    </lineage>
</organism>
<evidence type="ECO:0000313" key="2">
    <source>
        <dbReference type="WBParaSite" id="TCNE_0001883301-mRNA-1"/>
    </source>
</evidence>
<name>A0A183VDK9_TOXCA</name>
<keyword evidence="1" id="KW-1185">Reference proteome</keyword>
<dbReference type="Proteomes" id="UP000050794">
    <property type="component" value="Unassembled WGS sequence"/>
</dbReference>
<proteinExistence type="predicted"/>
<accession>A0A183VDK9</accession>
<evidence type="ECO:0000313" key="1">
    <source>
        <dbReference type="Proteomes" id="UP000050794"/>
    </source>
</evidence>